<gene>
    <name evidence="5" type="ORF">BDD14_5592</name>
</gene>
<dbReference type="AlphaFoldDB" id="A0A4Q7YEG6"/>
<evidence type="ECO:0000313" key="5">
    <source>
        <dbReference type="EMBL" id="RZU35530.1"/>
    </source>
</evidence>
<organism evidence="5 6">
    <name type="scientific">Edaphobacter modestus</name>
    <dbReference type="NCBI Taxonomy" id="388466"/>
    <lineage>
        <taxon>Bacteria</taxon>
        <taxon>Pseudomonadati</taxon>
        <taxon>Acidobacteriota</taxon>
        <taxon>Terriglobia</taxon>
        <taxon>Terriglobales</taxon>
        <taxon>Acidobacteriaceae</taxon>
        <taxon>Edaphobacter</taxon>
    </lineage>
</organism>
<proteinExistence type="predicted"/>
<dbReference type="PANTHER" id="PTHR44943:SF8">
    <property type="entry name" value="TPR REPEAT-CONTAINING PROTEIN MJ0263"/>
    <property type="match status" value="1"/>
</dbReference>
<dbReference type="InterPro" id="IPR011990">
    <property type="entry name" value="TPR-like_helical_dom_sf"/>
</dbReference>
<dbReference type="SMART" id="SM00028">
    <property type="entry name" value="TPR"/>
    <property type="match status" value="4"/>
</dbReference>
<feature type="repeat" description="TPR" evidence="3">
    <location>
        <begin position="334"/>
        <end position="367"/>
    </location>
</feature>
<dbReference type="PANTHER" id="PTHR44943">
    <property type="entry name" value="CELLULOSE SYNTHASE OPERON PROTEIN C"/>
    <property type="match status" value="1"/>
</dbReference>
<dbReference type="Proteomes" id="UP000292958">
    <property type="component" value="Unassembled WGS sequence"/>
</dbReference>
<dbReference type="Gene3D" id="1.25.40.10">
    <property type="entry name" value="Tetratricopeptide repeat domain"/>
    <property type="match status" value="2"/>
</dbReference>
<dbReference type="EMBL" id="SHKW01000002">
    <property type="protein sequence ID" value="RZU35530.1"/>
    <property type="molecule type" value="Genomic_DNA"/>
</dbReference>
<dbReference type="InterPro" id="IPR051685">
    <property type="entry name" value="Ycf3/AcsC/BcsC/TPR_MFPF"/>
</dbReference>
<dbReference type="Pfam" id="PF13432">
    <property type="entry name" value="TPR_16"/>
    <property type="match status" value="1"/>
</dbReference>
<evidence type="ECO:0000313" key="6">
    <source>
        <dbReference type="Proteomes" id="UP000292958"/>
    </source>
</evidence>
<reference evidence="5 6" key="1">
    <citation type="submission" date="2019-02" db="EMBL/GenBank/DDBJ databases">
        <title>Genomic Encyclopedia of Archaeal and Bacterial Type Strains, Phase II (KMG-II): from individual species to whole genera.</title>
        <authorList>
            <person name="Goeker M."/>
        </authorList>
    </citation>
    <scope>NUCLEOTIDE SEQUENCE [LARGE SCALE GENOMIC DNA]</scope>
    <source>
        <strain evidence="5 6">DSM 18101</strain>
    </source>
</reference>
<sequence>MADLRASEHMLPEAVELYHRALALQDSPETRSHLADAELLQKKATFKNGASQSKAVSPARRRIDPTSKPTTSQLAHLSPSKAHMFTALDTQLRQILSSSFNDWGTLEARRQRYPEALIYFHEAEDWEASTPGLRRNIGIAAFLDGQYEEAVRALQLAALREPQDQHTCLMLAMSQFSLDRFSDAARTFAMVADLAMRDPRAAYAWALSLARTDQQAKANEIVDKLSTQTLPLDQLALVCKVYDVTANYEQAVKCFRRISQQDPTFKGSHLETGAALIRLDRPTEAIPELQAESKLSPDNLDAQYYLAYAFLQVSRKEEAATLLKSIITADPAYVQAQYQLGRLLLDDGQTEQAIQHLESAANADTTHDYLHYQLHVAYRRAGRTADANRELKLYKEIKASHRTITFPQDHEKN</sequence>
<evidence type="ECO:0000256" key="4">
    <source>
        <dbReference type="SAM" id="MobiDB-lite"/>
    </source>
</evidence>
<dbReference type="PROSITE" id="PS50005">
    <property type="entry name" value="TPR"/>
    <property type="match status" value="1"/>
</dbReference>
<evidence type="ECO:0000256" key="1">
    <source>
        <dbReference type="ARBA" id="ARBA00022737"/>
    </source>
</evidence>
<protein>
    <submittedName>
        <fullName evidence="5">Tetratricopeptide repeat protein</fullName>
    </submittedName>
</protein>
<evidence type="ECO:0000256" key="2">
    <source>
        <dbReference type="ARBA" id="ARBA00022803"/>
    </source>
</evidence>
<feature type="region of interest" description="Disordered" evidence="4">
    <location>
        <begin position="47"/>
        <end position="74"/>
    </location>
</feature>
<dbReference type="InterPro" id="IPR019734">
    <property type="entry name" value="TPR_rpt"/>
</dbReference>
<evidence type="ECO:0000256" key="3">
    <source>
        <dbReference type="PROSITE-ProRule" id="PRU00339"/>
    </source>
</evidence>
<name>A0A4Q7YEG6_9BACT</name>
<comment type="caution">
    <text evidence="5">The sequence shown here is derived from an EMBL/GenBank/DDBJ whole genome shotgun (WGS) entry which is preliminary data.</text>
</comment>
<dbReference type="Pfam" id="PF14559">
    <property type="entry name" value="TPR_19"/>
    <property type="match status" value="1"/>
</dbReference>
<keyword evidence="1" id="KW-0677">Repeat</keyword>
<keyword evidence="2 3" id="KW-0802">TPR repeat</keyword>
<dbReference type="SUPFAM" id="SSF48452">
    <property type="entry name" value="TPR-like"/>
    <property type="match status" value="1"/>
</dbReference>
<accession>A0A4Q7YEG6</accession>
<keyword evidence="6" id="KW-1185">Reference proteome</keyword>